<evidence type="ECO:0000313" key="1">
    <source>
        <dbReference type="EMBL" id="KKM63417.1"/>
    </source>
</evidence>
<dbReference type="EMBL" id="LAZR01011101">
    <property type="protein sequence ID" value="KKM63417.1"/>
    <property type="molecule type" value="Genomic_DNA"/>
</dbReference>
<protein>
    <submittedName>
        <fullName evidence="1">Uncharacterized protein</fullName>
    </submittedName>
</protein>
<gene>
    <name evidence="1" type="ORF">LCGC14_1511650</name>
</gene>
<name>A0A0F9M2D1_9ZZZZ</name>
<dbReference type="AlphaFoldDB" id="A0A0F9M2D1"/>
<organism evidence="1">
    <name type="scientific">marine sediment metagenome</name>
    <dbReference type="NCBI Taxonomy" id="412755"/>
    <lineage>
        <taxon>unclassified sequences</taxon>
        <taxon>metagenomes</taxon>
        <taxon>ecological metagenomes</taxon>
    </lineage>
</organism>
<reference evidence="1" key="1">
    <citation type="journal article" date="2015" name="Nature">
        <title>Complex archaea that bridge the gap between prokaryotes and eukaryotes.</title>
        <authorList>
            <person name="Spang A."/>
            <person name="Saw J.H."/>
            <person name="Jorgensen S.L."/>
            <person name="Zaremba-Niedzwiedzka K."/>
            <person name="Martijn J."/>
            <person name="Lind A.E."/>
            <person name="van Eijk R."/>
            <person name="Schleper C."/>
            <person name="Guy L."/>
            <person name="Ettema T.J."/>
        </authorList>
    </citation>
    <scope>NUCLEOTIDE SEQUENCE</scope>
</reference>
<sequence length="55" mass="6713">MKNRLNKKNVKLFFIYLTMVVYSIKECQFVTQNGYGTFFDYQHPENNLRLRKFEG</sequence>
<accession>A0A0F9M2D1</accession>
<proteinExistence type="predicted"/>
<comment type="caution">
    <text evidence="1">The sequence shown here is derived from an EMBL/GenBank/DDBJ whole genome shotgun (WGS) entry which is preliminary data.</text>
</comment>